<keyword evidence="9" id="KW-0560">Oxidoreductase</keyword>
<evidence type="ECO:0000256" key="7">
    <source>
        <dbReference type="ARBA" id="ARBA00047186"/>
    </source>
</evidence>
<accession>A0AAN9G674</accession>
<evidence type="ECO:0000313" key="11">
    <source>
        <dbReference type="EMBL" id="KAK7096811.1"/>
    </source>
</evidence>
<dbReference type="EMBL" id="JBAMIC010000013">
    <property type="protein sequence ID" value="KAK7096811.1"/>
    <property type="molecule type" value="Genomic_DNA"/>
</dbReference>
<dbReference type="GO" id="GO:0003865">
    <property type="term" value="F:3-oxo-5-alpha-steroid 4-dehydrogenase activity"/>
    <property type="evidence" value="ECO:0007669"/>
    <property type="project" value="TreeGrafter"/>
</dbReference>
<dbReference type="PROSITE" id="PS50244">
    <property type="entry name" value="S5A_REDUCTASE"/>
    <property type="match status" value="1"/>
</dbReference>
<dbReference type="AlphaFoldDB" id="A0AAN9G674"/>
<dbReference type="GO" id="GO:0005789">
    <property type="term" value="C:endoplasmic reticulum membrane"/>
    <property type="evidence" value="ECO:0007669"/>
    <property type="project" value="UniProtKB-SubCell"/>
</dbReference>
<feature type="domain" description="3-oxo-5-alpha-steroid 4-dehydrogenase C-terminal" evidence="10">
    <location>
        <begin position="145"/>
        <end position="302"/>
    </location>
</feature>
<dbReference type="GO" id="GO:0016095">
    <property type="term" value="P:polyprenol catabolic process"/>
    <property type="evidence" value="ECO:0007669"/>
    <property type="project" value="UniProtKB-UniRule"/>
</dbReference>
<dbReference type="GO" id="GO:0160198">
    <property type="term" value="F:polyprenal reductase activity"/>
    <property type="evidence" value="ECO:0007669"/>
    <property type="project" value="UniProtKB-EC"/>
</dbReference>
<comment type="similarity">
    <text evidence="6 9">Belongs to the steroid 5-alpha reductase family. Polyprenal reductase subfamily.</text>
</comment>
<feature type="transmembrane region" description="Helical" evidence="9">
    <location>
        <begin position="7"/>
        <end position="23"/>
    </location>
</feature>
<comment type="function">
    <text evidence="9">Plays a key role in early steps of protein N-linked glycosylation by being involved in the conversion of polyprenol into dolichol. Acts as a polyprenal reductase that mediates the reduction of polyprenal into dolichal in a NADP-dependent mechanism. Dolichols are required for the synthesis of dolichol-linked monosaccharides and the oligosaccharide precursor used for N-glycosylation.</text>
</comment>
<dbReference type="GO" id="GO:0102389">
    <property type="term" value="F:polyprenol reductase activity"/>
    <property type="evidence" value="ECO:0007669"/>
    <property type="project" value="UniProtKB-UniRule"/>
</dbReference>
<evidence type="ECO:0000256" key="3">
    <source>
        <dbReference type="ARBA" id="ARBA00022692"/>
    </source>
</evidence>
<evidence type="ECO:0000256" key="9">
    <source>
        <dbReference type="RuleBase" id="RU367081"/>
    </source>
</evidence>
<evidence type="ECO:0000256" key="6">
    <source>
        <dbReference type="ARBA" id="ARBA00046320"/>
    </source>
</evidence>
<evidence type="ECO:0000256" key="1">
    <source>
        <dbReference type="ARBA" id="ARBA00004127"/>
    </source>
</evidence>
<keyword evidence="9" id="KW-0256">Endoplasmic reticulum</keyword>
<feature type="transmembrane region" description="Helical" evidence="9">
    <location>
        <begin position="64"/>
        <end position="85"/>
    </location>
</feature>
<dbReference type="EC" id="1.3.1.94" evidence="2 9"/>
<evidence type="ECO:0000256" key="5">
    <source>
        <dbReference type="ARBA" id="ARBA00023136"/>
    </source>
</evidence>
<evidence type="ECO:0000313" key="12">
    <source>
        <dbReference type="Proteomes" id="UP001374579"/>
    </source>
</evidence>
<dbReference type="PANTHER" id="PTHR14624:SF0">
    <property type="entry name" value="POLYPRENOL REDUCTASE"/>
    <property type="match status" value="1"/>
</dbReference>
<dbReference type="Pfam" id="PF02544">
    <property type="entry name" value="Steroid_dh"/>
    <property type="match status" value="1"/>
</dbReference>
<keyword evidence="12" id="KW-1185">Reference proteome</keyword>
<reference evidence="11 12" key="1">
    <citation type="submission" date="2024-02" db="EMBL/GenBank/DDBJ databases">
        <title>Chromosome-scale genome assembly of the rough periwinkle Littorina saxatilis.</title>
        <authorList>
            <person name="De Jode A."/>
            <person name="Faria R."/>
            <person name="Formenti G."/>
            <person name="Sims Y."/>
            <person name="Smith T.P."/>
            <person name="Tracey A."/>
            <person name="Wood J.M.D."/>
            <person name="Zagrodzka Z.B."/>
            <person name="Johannesson K."/>
            <person name="Butlin R.K."/>
            <person name="Leder E.H."/>
        </authorList>
    </citation>
    <scope>NUCLEOTIDE SEQUENCE [LARGE SCALE GENOMIC DNA]</scope>
    <source>
        <strain evidence="11">Snail1</strain>
        <tissue evidence="11">Muscle</tissue>
    </source>
</reference>
<keyword evidence="9" id="KW-0521">NADP</keyword>
<gene>
    <name evidence="11" type="ORF">V1264_003870</name>
</gene>
<evidence type="ECO:0000256" key="4">
    <source>
        <dbReference type="ARBA" id="ARBA00022989"/>
    </source>
</evidence>
<evidence type="ECO:0000256" key="8">
    <source>
        <dbReference type="ARBA" id="ARBA00049427"/>
    </source>
</evidence>
<dbReference type="GO" id="GO:0006488">
    <property type="term" value="P:dolichol-linked oligosaccharide biosynthetic process"/>
    <property type="evidence" value="ECO:0007669"/>
    <property type="project" value="UniProtKB-UniRule"/>
</dbReference>
<dbReference type="InterPro" id="IPR001104">
    <property type="entry name" value="3-oxo-5_a-steroid_4-DH_C"/>
</dbReference>
<keyword evidence="5 9" id="KW-0472">Membrane</keyword>
<comment type="pathway">
    <text evidence="9">Protein modification; protein glycosylation.</text>
</comment>
<organism evidence="11 12">
    <name type="scientific">Littorina saxatilis</name>
    <dbReference type="NCBI Taxonomy" id="31220"/>
    <lineage>
        <taxon>Eukaryota</taxon>
        <taxon>Metazoa</taxon>
        <taxon>Spiralia</taxon>
        <taxon>Lophotrochozoa</taxon>
        <taxon>Mollusca</taxon>
        <taxon>Gastropoda</taxon>
        <taxon>Caenogastropoda</taxon>
        <taxon>Littorinimorpha</taxon>
        <taxon>Littorinoidea</taxon>
        <taxon>Littorinidae</taxon>
        <taxon>Littorina</taxon>
    </lineage>
</organism>
<evidence type="ECO:0000256" key="2">
    <source>
        <dbReference type="ARBA" id="ARBA00012522"/>
    </source>
</evidence>
<keyword evidence="3 9" id="KW-0812">Transmembrane</keyword>
<evidence type="ECO:0000259" key="10">
    <source>
        <dbReference type="Pfam" id="PF02544"/>
    </source>
</evidence>
<sequence length="302" mass="35011">MDVSIQSGFWLVSSAALVLAYFLDQHPAVPNLWRSIFRWGKMRVGVLKEPKQFYEVPKRWFQHFYPVGVAVNFLLLVLLIQKVFFGEQWPPLLRSVLQQLQHPVSFTDITRAEPVMLVLAMELMQVCRRSYETFCVHVFSEKATMTLLHYLLGYVYYLVVGPCILAGTNFQHLRLSDSISAYDWAVYGSGLLMFVSASVMQHKSFRILAALRTDVKGKDKQHQYLLPKGGLFDKVSCPHFLAEIIIYFSFCVVFRFQHTVILSLFVFVLVNQVIAALITYQWYCKNFPGYSEKRYAVFPFLL</sequence>
<proteinExistence type="inferred from homology"/>
<keyword evidence="4 9" id="KW-1133">Transmembrane helix</keyword>
<comment type="subcellular location">
    <subcellularLocation>
        <location evidence="1">Endomembrane system</location>
        <topology evidence="1">Multi-pass membrane protein</topology>
    </subcellularLocation>
    <subcellularLocation>
        <location evidence="9">Endoplasmic reticulum membrane</location>
    </subcellularLocation>
</comment>
<feature type="transmembrane region" description="Helical" evidence="9">
    <location>
        <begin position="240"/>
        <end position="258"/>
    </location>
</feature>
<protein>
    <recommendedName>
        <fullName evidence="7 9">Polyprenal reductase</fullName>
        <ecNumber evidence="2 9">1.3.1.94</ecNumber>
    </recommendedName>
</protein>
<feature type="transmembrane region" description="Helical" evidence="9">
    <location>
        <begin position="147"/>
        <end position="167"/>
    </location>
</feature>
<feature type="transmembrane region" description="Helical" evidence="9">
    <location>
        <begin position="264"/>
        <end position="284"/>
    </location>
</feature>
<dbReference type="InterPro" id="IPR039698">
    <property type="entry name" value="Dfg10/SRD5A3"/>
</dbReference>
<name>A0AAN9G674_9CAEN</name>
<comment type="catalytic activity">
    <reaction evidence="8 9">
        <text>a di-trans,poly-cis-dolichal + NADP(+) = a di-trans,poly-cis-polyprenal + NADPH + H(+)</text>
        <dbReference type="Rhea" id="RHEA:80727"/>
        <dbReference type="Rhea" id="RHEA-COMP:19536"/>
        <dbReference type="Rhea" id="RHEA-COMP:19537"/>
        <dbReference type="ChEBI" id="CHEBI:15378"/>
        <dbReference type="ChEBI" id="CHEBI:57783"/>
        <dbReference type="ChEBI" id="CHEBI:58349"/>
        <dbReference type="ChEBI" id="CHEBI:231623"/>
        <dbReference type="ChEBI" id="CHEBI:231637"/>
        <dbReference type="EC" id="1.3.1.94"/>
    </reaction>
    <physiologicalReaction direction="right-to-left" evidence="8 9">
        <dbReference type="Rhea" id="RHEA:80729"/>
    </physiologicalReaction>
</comment>
<comment type="caution">
    <text evidence="11">The sequence shown here is derived from an EMBL/GenBank/DDBJ whole genome shotgun (WGS) entry which is preliminary data.</text>
</comment>
<dbReference type="Proteomes" id="UP001374579">
    <property type="component" value="Unassembled WGS sequence"/>
</dbReference>
<dbReference type="PANTHER" id="PTHR14624">
    <property type="entry name" value="DFG10 PROTEIN"/>
    <property type="match status" value="1"/>
</dbReference>